<proteinExistence type="predicted"/>
<name>A0A4R6VAD2_9PAST</name>
<dbReference type="Gene3D" id="2.160.20.160">
    <property type="match status" value="1"/>
</dbReference>
<evidence type="ECO:0000313" key="2">
    <source>
        <dbReference type="Proteomes" id="UP000295657"/>
    </source>
</evidence>
<reference evidence="1 2" key="1">
    <citation type="submission" date="2019-03" db="EMBL/GenBank/DDBJ databases">
        <title>Genomic Encyclopedia of Type Strains, Phase IV (KMG-IV): sequencing the most valuable type-strain genomes for metagenomic binning, comparative biology and taxonomic classification.</title>
        <authorList>
            <person name="Goeker M."/>
        </authorList>
    </citation>
    <scope>NUCLEOTIDE SEQUENCE [LARGE SCALE GENOMIC DNA]</scope>
    <source>
        <strain evidence="1 2">DSM 28403</strain>
    </source>
</reference>
<gene>
    <name evidence="1" type="ORF">EDC45_1690</name>
</gene>
<accession>A0A4R6VAD2</accession>
<protein>
    <submittedName>
        <fullName evidence="1">Uncharacterized protein</fullName>
    </submittedName>
</protein>
<dbReference type="Proteomes" id="UP000295657">
    <property type="component" value="Unassembled WGS sequence"/>
</dbReference>
<keyword evidence="2" id="KW-1185">Reference proteome</keyword>
<sequence length="697" mass="74292">MHLEDNLTDEASNVNEAYAQAGVTADQYVGKVVAMTDSSKALSLATGLTNDKDAAFSFTLGKPVAAGQSVKVYLYKLGINNTEYNEVDVTAQLGEPKVNDDGSVTYTLTPKDALEDTYNTSYRYKTVIVDSKTGEELTEGTNFDFRLDTLVEQMDVVNMDSDKKTMTLKARDLSELNAIISFKYKDASGELTEAKNVRVSGEGEYVISMPNWDRFHAGSIKIVTVDAAGNVGETDITALRNLWVPVTTQEGVKLNDPPTKGALGIPQYHVDQPLGTSAMDYNKQKVASKKDGGLVSDDGNQSIYLGLDNYDGNLAPESVGIAQLSNGAIGFTVAAAGGKYKRTIVELAGGDDSLHIRGNVLDGSPEGYIDMGDGNNKISVGGSILTAGRNTFKYGSGNDIFELSGSIRGDTLITFDMGEGNNIIRAGGALSGKKTIIMGNGDDSIIVGDILTSGVSGASSTINMGDGNNLIQTDRMSYHTIITFGKDDDTMIVNTVLDDQSTGTISFGDGNDQLVGGNLKGLYEFRMGDGDDKVTITGTTPTSTVDGGTNANGTPENDTLMITHTGSKVSLSKVINFETIDLTAPGSQRIGISIDYINRAKGDATKEIYIKGSSADIVDLGDNGKGISSQVYTSADGVTAHRYKDGGMPAERNWNYWEKIGKVTTDEGITYDKYTHATNQGVQSDEYIFIQQGIQIV</sequence>
<dbReference type="AlphaFoldDB" id="A0A4R6VAD2"/>
<evidence type="ECO:0000313" key="1">
    <source>
        <dbReference type="EMBL" id="TDQ57020.1"/>
    </source>
</evidence>
<dbReference type="EMBL" id="SNYQ01000007">
    <property type="protein sequence ID" value="TDQ57020.1"/>
    <property type="molecule type" value="Genomic_DNA"/>
</dbReference>
<organism evidence="1 2">
    <name type="scientific">Mesocricetibacter intestinalis</name>
    <dbReference type="NCBI Taxonomy" id="1521930"/>
    <lineage>
        <taxon>Bacteria</taxon>
        <taxon>Pseudomonadati</taxon>
        <taxon>Pseudomonadota</taxon>
        <taxon>Gammaproteobacteria</taxon>
        <taxon>Pasteurellales</taxon>
        <taxon>Pasteurellaceae</taxon>
        <taxon>Mesocricetibacter</taxon>
    </lineage>
</organism>
<comment type="caution">
    <text evidence="1">The sequence shown here is derived from an EMBL/GenBank/DDBJ whole genome shotgun (WGS) entry which is preliminary data.</text>
</comment>